<dbReference type="InterPro" id="IPR017465">
    <property type="entry name" value="EpsL_proteobac"/>
</dbReference>
<name>A0ABT5JXY7_9BURK</name>
<evidence type="ECO:0000313" key="3">
    <source>
        <dbReference type="Proteomes" id="UP001221208"/>
    </source>
</evidence>
<sequence length="422" mass="46314">MLSYSQTHTDDCRIFSGIFTPWPGAASRAAAPALAALLAAMWAAPAAADISDTIHPFAAVTVSRDGNLFRLADQDASSGPRADTIRQLQGGFTFERPIGRQVLSGQAKVSKVTFGHYQQLNYNGRDLLAALEWHVGNHIDGHAGVSNAQTLTPFTDFRSNERNLRVQRREYLDGGWRFHPSWRVRGGMTQDHFEYELLSQRFSERKERSAELGVDYLASSDSRVGLQLRRVSSDYPNKRVVGGIGIDEGYVQNELKASIYWRFSGVTQMQFLGGLVERKHSLFTLRDSKGTNGRLVVYWTPLSKLRLTATGWREFGAVESSFVNSSLSVGGSLAATWDISSKLRADAQVRREKRDFSSINGVVFPSGATDTTRSASLGLTYSPHRSIQLGVGLTHDVRDGAALIGTGSYSANGVSLNANARF</sequence>
<gene>
    <name evidence="2" type="ORF">OIK44_08375</name>
</gene>
<feature type="signal peptide" evidence="1">
    <location>
        <begin position="1"/>
        <end position="48"/>
    </location>
</feature>
<proteinExistence type="predicted"/>
<keyword evidence="3" id="KW-1185">Reference proteome</keyword>
<comment type="caution">
    <text evidence="2">The sequence shown here is derived from an EMBL/GenBank/DDBJ whole genome shotgun (WGS) entry which is preliminary data.</text>
</comment>
<reference evidence="2 3" key="1">
    <citation type="submission" date="2022-10" db="EMBL/GenBank/DDBJ databases">
        <title>Janthinobacterium sp. hw3 Genome sequencing.</title>
        <authorList>
            <person name="Park S."/>
        </authorList>
    </citation>
    <scope>NUCLEOTIDE SEQUENCE [LARGE SCALE GENOMIC DNA]</scope>
    <source>
        <strain evidence="3">hw3</strain>
    </source>
</reference>
<dbReference type="Proteomes" id="UP001221208">
    <property type="component" value="Unassembled WGS sequence"/>
</dbReference>
<keyword evidence="1" id="KW-0732">Signal</keyword>
<dbReference type="EMBL" id="JAQQXR010000002">
    <property type="protein sequence ID" value="MDC8757599.1"/>
    <property type="molecule type" value="Genomic_DNA"/>
</dbReference>
<organism evidence="2 3">
    <name type="scientific">Janthinobacterium fluminis</name>
    <dbReference type="NCBI Taxonomy" id="2987524"/>
    <lineage>
        <taxon>Bacteria</taxon>
        <taxon>Pseudomonadati</taxon>
        <taxon>Pseudomonadota</taxon>
        <taxon>Betaproteobacteria</taxon>
        <taxon>Burkholderiales</taxon>
        <taxon>Oxalobacteraceae</taxon>
        <taxon>Janthinobacterium</taxon>
    </lineage>
</organism>
<evidence type="ECO:0000256" key="1">
    <source>
        <dbReference type="SAM" id="SignalP"/>
    </source>
</evidence>
<evidence type="ECO:0000313" key="2">
    <source>
        <dbReference type="EMBL" id="MDC8757599.1"/>
    </source>
</evidence>
<accession>A0ABT5JXY7</accession>
<dbReference type="NCBIfam" id="TIGR03014">
    <property type="entry name" value="EpsL"/>
    <property type="match status" value="1"/>
</dbReference>
<dbReference type="RefSeq" id="WP_273670269.1">
    <property type="nucleotide sequence ID" value="NZ_JAQQXR010000002.1"/>
</dbReference>
<feature type="chain" id="PRO_5047491538" evidence="1">
    <location>
        <begin position="49"/>
        <end position="422"/>
    </location>
</feature>
<protein>
    <submittedName>
        <fullName evidence="2">Outer membrane beta-barrel protein</fullName>
    </submittedName>
</protein>